<feature type="transmembrane region" description="Helical" evidence="10">
    <location>
        <begin position="17"/>
        <end position="38"/>
    </location>
</feature>
<dbReference type="GO" id="GO:0016717">
    <property type="term" value="F:oxidoreductase activity, acting on paired donors, with oxidation of a pair of donors resulting in the reduction of molecular oxygen to two molecules of water"/>
    <property type="evidence" value="ECO:0007669"/>
    <property type="project" value="InterPro"/>
</dbReference>
<dbReference type="GO" id="GO:0016020">
    <property type="term" value="C:membrane"/>
    <property type="evidence" value="ECO:0007669"/>
    <property type="project" value="UniProtKB-SubCell"/>
</dbReference>
<accession>A0A0W0V268</accession>
<gene>
    <name evidence="12" type="ORF">Lisr_2455</name>
</gene>
<evidence type="ECO:0000256" key="5">
    <source>
        <dbReference type="ARBA" id="ARBA00022989"/>
    </source>
</evidence>
<keyword evidence="7" id="KW-0408">Iron</keyword>
<evidence type="ECO:0000256" key="9">
    <source>
        <dbReference type="ARBA" id="ARBA00023136"/>
    </source>
</evidence>
<dbReference type="InterPro" id="IPR015876">
    <property type="entry name" value="Acyl-CoA_DS"/>
</dbReference>
<keyword evidence="3 10" id="KW-0812">Transmembrane</keyword>
<feature type="transmembrane region" description="Helical" evidence="10">
    <location>
        <begin position="177"/>
        <end position="197"/>
    </location>
</feature>
<reference evidence="12 13" key="1">
    <citation type="submission" date="2015-11" db="EMBL/GenBank/DDBJ databases">
        <title>Genomic analysis of 38 Legionella species identifies large and diverse effector repertoires.</title>
        <authorList>
            <person name="Burstein D."/>
            <person name="Amaro F."/>
            <person name="Zusman T."/>
            <person name="Lifshitz Z."/>
            <person name="Cohen O."/>
            <person name="Gilbert J.A."/>
            <person name="Pupko T."/>
            <person name="Shuman H.A."/>
            <person name="Segal G."/>
        </authorList>
    </citation>
    <scope>NUCLEOTIDE SEQUENCE [LARGE SCALE GENOMIC DNA]</scope>
    <source>
        <strain evidence="12 13">Bercovier 4</strain>
    </source>
</reference>
<dbReference type="InterPro" id="IPR005804">
    <property type="entry name" value="FA_desaturase_dom"/>
</dbReference>
<keyword evidence="8" id="KW-0443">Lipid metabolism</keyword>
<evidence type="ECO:0000313" key="13">
    <source>
        <dbReference type="Proteomes" id="UP000054761"/>
    </source>
</evidence>
<protein>
    <submittedName>
        <fullName evidence="12">Stearoyl CoA 9-desaturase</fullName>
    </submittedName>
</protein>
<comment type="caution">
    <text evidence="12">The sequence shown here is derived from an EMBL/GenBank/DDBJ whole genome shotgun (WGS) entry which is preliminary data.</text>
</comment>
<evidence type="ECO:0000256" key="2">
    <source>
        <dbReference type="ARBA" id="ARBA00008749"/>
    </source>
</evidence>
<dbReference type="AlphaFoldDB" id="A0A0W0V268"/>
<dbReference type="Proteomes" id="UP000054761">
    <property type="component" value="Unassembled WGS sequence"/>
</dbReference>
<evidence type="ECO:0000256" key="7">
    <source>
        <dbReference type="ARBA" id="ARBA00023004"/>
    </source>
</evidence>
<dbReference type="PATRIC" id="fig|454.4.peg.2686"/>
<keyword evidence="6" id="KW-0560">Oxidoreductase</keyword>
<dbReference type="PANTHER" id="PTHR11351:SF33">
    <property type="entry name" value="DELTA-9 FATTY ACID DESATURASE, DESA"/>
    <property type="match status" value="1"/>
</dbReference>
<feature type="domain" description="Fatty acid desaturase" evidence="11">
    <location>
        <begin position="53"/>
        <end position="252"/>
    </location>
</feature>
<dbReference type="CDD" id="cd03505">
    <property type="entry name" value="Delta9-FADS-like"/>
    <property type="match status" value="1"/>
</dbReference>
<evidence type="ECO:0000256" key="4">
    <source>
        <dbReference type="ARBA" id="ARBA00022832"/>
    </source>
</evidence>
<keyword evidence="5 10" id="KW-1133">Transmembrane helix</keyword>
<keyword evidence="4" id="KW-0276">Fatty acid metabolism</keyword>
<name>A0A0W0V268_9GAMM</name>
<evidence type="ECO:0000256" key="10">
    <source>
        <dbReference type="SAM" id="Phobius"/>
    </source>
</evidence>
<proteinExistence type="inferred from homology"/>
<evidence type="ECO:0000313" key="12">
    <source>
        <dbReference type="EMBL" id="KTD14227.1"/>
    </source>
</evidence>
<dbReference type="GO" id="GO:0006631">
    <property type="term" value="P:fatty acid metabolic process"/>
    <property type="evidence" value="ECO:0007669"/>
    <property type="project" value="UniProtKB-KW"/>
</dbReference>
<dbReference type="PANTHER" id="PTHR11351">
    <property type="entry name" value="ACYL-COA DESATURASE"/>
    <property type="match status" value="1"/>
</dbReference>
<feature type="transmembrane region" description="Helical" evidence="10">
    <location>
        <begin position="50"/>
        <end position="72"/>
    </location>
</feature>
<comment type="similarity">
    <text evidence="2">Belongs to the fatty acid desaturase type 2 family.</text>
</comment>
<comment type="subcellular location">
    <subcellularLocation>
        <location evidence="1">Membrane</location>
        <topology evidence="1">Multi-pass membrane protein</topology>
    </subcellularLocation>
</comment>
<evidence type="ECO:0000256" key="3">
    <source>
        <dbReference type="ARBA" id="ARBA00022692"/>
    </source>
</evidence>
<evidence type="ECO:0000256" key="8">
    <source>
        <dbReference type="ARBA" id="ARBA00023098"/>
    </source>
</evidence>
<evidence type="ECO:0000256" key="1">
    <source>
        <dbReference type="ARBA" id="ARBA00004141"/>
    </source>
</evidence>
<evidence type="ECO:0000256" key="6">
    <source>
        <dbReference type="ARBA" id="ARBA00023002"/>
    </source>
</evidence>
<keyword evidence="13" id="KW-1185">Reference proteome</keyword>
<sequence length="297" mass="34665">MFSNFLNFFLVKGPKKIIILIGVLFILTWIGLSFIYPFSFFYKGFISMSMAGLILFYILSAHFSMVSTSLFLHRNQTHLAVNFNPVVSFLMRFHLWLTTGINTKEWVAIHRKHHRHTDRINDPHSPKYKGIGNMLRYGYDIYNEAKTPEVLDKYGVGTVDDWLERYFFSPYAKLGPLIYLILLTFAFGLYGIIFWNLQMIYQIFFQASVINGLGHYIGYRNFNTNDNSRNILPIGILVGGEELHNNHHHNPGSAKFSFKLWEFDIGWLYIKCLILLRLAKLNGRQKNDKKENESVLV</sequence>
<keyword evidence="9 10" id="KW-0472">Membrane</keyword>
<dbReference type="STRING" id="454.Lisr_2455"/>
<dbReference type="Pfam" id="PF00487">
    <property type="entry name" value="FA_desaturase"/>
    <property type="match status" value="1"/>
</dbReference>
<organism evidence="12 13">
    <name type="scientific">Legionella israelensis</name>
    <dbReference type="NCBI Taxonomy" id="454"/>
    <lineage>
        <taxon>Bacteria</taxon>
        <taxon>Pseudomonadati</taxon>
        <taxon>Pseudomonadota</taxon>
        <taxon>Gammaproteobacteria</taxon>
        <taxon>Legionellales</taxon>
        <taxon>Legionellaceae</taxon>
        <taxon>Legionella</taxon>
    </lineage>
</organism>
<feature type="transmembrane region" description="Helical" evidence="10">
    <location>
        <begin position="79"/>
        <end position="97"/>
    </location>
</feature>
<dbReference type="RefSeq" id="WP_058502742.1">
    <property type="nucleotide sequence ID" value="NZ_CAAAJA010000013.1"/>
</dbReference>
<dbReference type="EMBL" id="LNYH01000149">
    <property type="protein sequence ID" value="KTD14227.1"/>
    <property type="molecule type" value="Genomic_DNA"/>
</dbReference>
<evidence type="ECO:0000259" key="11">
    <source>
        <dbReference type="Pfam" id="PF00487"/>
    </source>
</evidence>